<organism evidence="2 3">
    <name type="scientific">Emericellopsis atlantica</name>
    <dbReference type="NCBI Taxonomy" id="2614577"/>
    <lineage>
        <taxon>Eukaryota</taxon>
        <taxon>Fungi</taxon>
        <taxon>Dikarya</taxon>
        <taxon>Ascomycota</taxon>
        <taxon>Pezizomycotina</taxon>
        <taxon>Sordariomycetes</taxon>
        <taxon>Hypocreomycetidae</taxon>
        <taxon>Hypocreales</taxon>
        <taxon>Bionectriaceae</taxon>
        <taxon>Emericellopsis</taxon>
    </lineage>
</organism>
<proteinExistence type="predicted"/>
<name>A0A9P7ZN41_9HYPO</name>
<dbReference type="Proteomes" id="UP000887229">
    <property type="component" value="Unassembled WGS sequence"/>
</dbReference>
<accession>A0A9P7ZN41</accession>
<dbReference type="AlphaFoldDB" id="A0A9P7ZN41"/>
<gene>
    <name evidence="2" type="ORF">F5Z01DRAFT_63517</name>
</gene>
<dbReference type="GeneID" id="70293032"/>
<reference evidence="2" key="1">
    <citation type="journal article" date="2021" name="IMA Fungus">
        <title>Genomic characterization of three marine fungi, including Emericellopsis atlantica sp. nov. with signatures of a generalist lifestyle and marine biomass degradation.</title>
        <authorList>
            <person name="Hagestad O.C."/>
            <person name="Hou L."/>
            <person name="Andersen J.H."/>
            <person name="Hansen E.H."/>
            <person name="Altermark B."/>
            <person name="Li C."/>
            <person name="Kuhnert E."/>
            <person name="Cox R.J."/>
            <person name="Crous P.W."/>
            <person name="Spatafora J.W."/>
            <person name="Lail K."/>
            <person name="Amirebrahimi M."/>
            <person name="Lipzen A."/>
            <person name="Pangilinan J."/>
            <person name="Andreopoulos W."/>
            <person name="Hayes R.D."/>
            <person name="Ng V."/>
            <person name="Grigoriev I.V."/>
            <person name="Jackson S.A."/>
            <person name="Sutton T.D.S."/>
            <person name="Dobson A.D.W."/>
            <person name="Rama T."/>
        </authorList>
    </citation>
    <scope>NUCLEOTIDE SEQUENCE</scope>
    <source>
        <strain evidence="2">TS7</strain>
    </source>
</reference>
<evidence type="ECO:0000313" key="2">
    <source>
        <dbReference type="EMBL" id="KAG9254981.1"/>
    </source>
</evidence>
<dbReference type="RefSeq" id="XP_046118905.1">
    <property type="nucleotide sequence ID" value="XM_046262129.1"/>
</dbReference>
<keyword evidence="3" id="KW-1185">Reference proteome</keyword>
<evidence type="ECO:0000313" key="3">
    <source>
        <dbReference type="Proteomes" id="UP000887229"/>
    </source>
</evidence>
<comment type="caution">
    <text evidence="2">The sequence shown here is derived from an EMBL/GenBank/DDBJ whole genome shotgun (WGS) entry which is preliminary data.</text>
</comment>
<dbReference type="EMBL" id="MU251252">
    <property type="protein sequence ID" value="KAG9254981.1"/>
    <property type="molecule type" value="Genomic_DNA"/>
</dbReference>
<protein>
    <submittedName>
        <fullName evidence="2">Uncharacterized protein</fullName>
    </submittedName>
</protein>
<feature type="region of interest" description="Disordered" evidence="1">
    <location>
        <begin position="95"/>
        <end position="136"/>
    </location>
</feature>
<feature type="compositionally biased region" description="Low complexity" evidence="1">
    <location>
        <begin position="116"/>
        <end position="126"/>
    </location>
</feature>
<evidence type="ECO:0000256" key="1">
    <source>
        <dbReference type="SAM" id="MobiDB-lite"/>
    </source>
</evidence>
<feature type="compositionally biased region" description="Polar residues" evidence="1">
    <location>
        <begin position="102"/>
        <end position="114"/>
    </location>
</feature>
<sequence length="207" mass="22735">MPIHSKCLTYGRSKSRVERCAGKRRTWMDLSRSPVSTTTIHKSFEATQQALAAPVPPPFAPKPYIRRRRAASVRAGGRSVSRAVVDLAGPIRRGRARHPVSFSPSLSAPTSIHLDSSPPHHASPASDKVTSSSIHRCHPRAEPLAVRSQPALGDRRAHPIHWLLARPPAAVTSAYQLSKVCSDRGDAAQHLNSSRCHCHRFYEDTVQ</sequence>